<comment type="catalytic activity">
    <reaction evidence="18">
        <text>taurocholate(out) + n H(+)(out) = taurocholate(in) + n H(+)(in)</text>
        <dbReference type="Rhea" id="RHEA:75507"/>
        <dbReference type="ChEBI" id="CHEBI:15378"/>
        <dbReference type="ChEBI" id="CHEBI:36257"/>
    </reaction>
</comment>
<keyword evidence="21" id="KW-1185">Reference proteome</keyword>
<dbReference type="PANTHER" id="PTHR23507:SF9">
    <property type="entry name" value="LYSOSOMAL PROTON-COUPLED STEROID CONJUGATE AND BILE ACID SYMPORTER SLC46A3"/>
    <property type="match status" value="1"/>
</dbReference>
<evidence type="ECO:0000256" key="5">
    <source>
        <dbReference type="ARBA" id="ARBA00022847"/>
    </source>
</evidence>
<dbReference type="Proteomes" id="UP000826234">
    <property type="component" value="Unassembled WGS sequence"/>
</dbReference>
<feature type="transmembrane region" description="Helical" evidence="19">
    <location>
        <begin position="383"/>
        <end position="406"/>
    </location>
</feature>
<feature type="transmembrane region" description="Helical" evidence="19">
    <location>
        <begin position="197"/>
        <end position="219"/>
    </location>
</feature>
<protein>
    <recommendedName>
        <fullName evidence="16">Lysosomal proton-coupled steroid conjugate and bile acid symporter SLC46A3</fullName>
    </recommendedName>
    <alternativeName>
        <fullName evidence="17">Solute carrier family 46 member 3</fullName>
    </alternativeName>
</protein>
<reference evidence="20 21" key="1">
    <citation type="journal article" date="2022" name="Gigascience">
        <title>A chromosome-level genome assembly and annotation of the desert horned lizard, Phrynosoma platyrhinos, provides insight into chromosomal rearrangements among reptiles.</title>
        <authorList>
            <person name="Koochekian N."/>
            <person name="Ascanio A."/>
            <person name="Farleigh K."/>
            <person name="Card D.C."/>
            <person name="Schield D.R."/>
            <person name="Castoe T.A."/>
            <person name="Jezkova T."/>
        </authorList>
    </citation>
    <scope>NUCLEOTIDE SEQUENCE [LARGE SCALE GENOMIC DNA]</scope>
    <source>
        <strain evidence="20">NK-2021</strain>
    </source>
</reference>
<evidence type="ECO:0000256" key="17">
    <source>
        <dbReference type="ARBA" id="ARBA00042515"/>
    </source>
</evidence>
<evidence type="ECO:0000256" key="15">
    <source>
        <dbReference type="ARBA" id="ARBA00038227"/>
    </source>
</evidence>
<feature type="transmembrane region" description="Helical" evidence="19">
    <location>
        <begin position="105"/>
        <end position="125"/>
    </location>
</feature>
<feature type="transmembrane region" description="Helical" evidence="19">
    <location>
        <begin position="137"/>
        <end position="156"/>
    </location>
</feature>
<feature type="transmembrane region" description="Helical" evidence="19">
    <location>
        <begin position="295"/>
        <end position="318"/>
    </location>
</feature>
<evidence type="ECO:0000256" key="6">
    <source>
        <dbReference type="ARBA" id="ARBA00022989"/>
    </source>
</evidence>
<sequence length="440" mass="48880">MKKILVVEPVVFIYTLAYSVNTPLAQQYLYRRLWEQITNSTFIDDDNISHCEVNQSDPTYLKQKEIQENASLLATKMGLSEAIPSILVAFVLVANGERLGRKISLFLPLVGSLIYNMFYSIMSSYSLPLVLLFPLSFLYGLFGSMATFLGGAFSYTVDLCETQKQRTIRIAVVDLIFGLSSGLGGLASGYILKGIGFTWTFAALSFLQMVNILYVSFCLGDTIQAPEFQPQSLKEGLKETFSGVYILFKSSPSKKRLSIILLLCTFMTYLFTMFGGTSLYTLYELNSPLCWDAIYIGYGSAVSTFFSLTGFVGLVLVARYLRDIYIVYSGILSYLIGIIMAAFATTTLLMLLVRVPSMLLFVPIPVLRSMLSKVVLPQEQGAIFACVACLEVLTGISAIVVFNTLYAKTVACCLMFTSWREEDLVQLVNEEDSLEENADS</sequence>
<organism evidence="20 21">
    <name type="scientific">Phrynosoma platyrhinos</name>
    <name type="common">Desert horned lizard</name>
    <dbReference type="NCBI Taxonomy" id="52577"/>
    <lineage>
        <taxon>Eukaryota</taxon>
        <taxon>Metazoa</taxon>
        <taxon>Chordata</taxon>
        <taxon>Craniata</taxon>
        <taxon>Vertebrata</taxon>
        <taxon>Euteleostomi</taxon>
        <taxon>Lepidosauria</taxon>
        <taxon>Squamata</taxon>
        <taxon>Bifurcata</taxon>
        <taxon>Unidentata</taxon>
        <taxon>Episquamata</taxon>
        <taxon>Toxicofera</taxon>
        <taxon>Iguania</taxon>
        <taxon>Phrynosomatidae</taxon>
        <taxon>Phrynosomatinae</taxon>
        <taxon>Phrynosoma</taxon>
    </lineage>
</organism>
<comment type="subcellular location">
    <subcellularLocation>
        <location evidence="1">Lysosome membrane</location>
        <topology evidence="1">Multi-pass membrane protein</topology>
    </subcellularLocation>
</comment>
<evidence type="ECO:0000313" key="20">
    <source>
        <dbReference type="EMBL" id="KAH0625081.1"/>
    </source>
</evidence>
<comment type="catalytic activity">
    <reaction evidence="12">
        <text>estrone 3-sulfate(out) + n H(+)(out) = estrone 3-sulfate(in) + n H(+)(in)</text>
        <dbReference type="Rhea" id="RHEA:75483"/>
        <dbReference type="ChEBI" id="CHEBI:15378"/>
        <dbReference type="ChEBI" id="CHEBI:60050"/>
    </reaction>
</comment>
<evidence type="ECO:0000256" key="4">
    <source>
        <dbReference type="ARBA" id="ARBA00022729"/>
    </source>
</evidence>
<comment type="catalytic activity">
    <reaction evidence="14">
        <text>glycocholate(out) + n H(+)(out) = glycocholate(in) + n H(+)(in)</text>
        <dbReference type="Rhea" id="RHEA:75503"/>
        <dbReference type="ChEBI" id="CHEBI:15378"/>
        <dbReference type="ChEBI" id="CHEBI:29746"/>
    </reaction>
</comment>
<keyword evidence="6 19" id="KW-1133">Transmembrane helix</keyword>
<comment type="caution">
    <text evidence="20">The sequence shown here is derived from an EMBL/GenBank/DDBJ whole genome shotgun (WGS) entry which is preliminary data.</text>
</comment>
<dbReference type="Gene3D" id="1.20.1250.20">
    <property type="entry name" value="MFS general substrate transporter like domains"/>
    <property type="match status" value="1"/>
</dbReference>
<evidence type="ECO:0000256" key="7">
    <source>
        <dbReference type="ARBA" id="ARBA00023136"/>
    </source>
</evidence>
<evidence type="ECO:0000256" key="12">
    <source>
        <dbReference type="ARBA" id="ARBA00036178"/>
    </source>
</evidence>
<evidence type="ECO:0000256" key="3">
    <source>
        <dbReference type="ARBA" id="ARBA00022692"/>
    </source>
</evidence>
<comment type="similarity">
    <text evidence="15">Belongs to the major facilitator superfamily. SLC46A family.</text>
</comment>
<evidence type="ECO:0000256" key="8">
    <source>
        <dbReference type="ARBA" id="ARBA00023180"/>
    </source>
</evidence>
<keyword evidence="4" id="KW-0732">Signal</keyword>
<keyword evidence="3 19" id="KW-0812">Transmembrane</keyword>
<feature type="transmembrane region" description="Helical" evidence="19">
    <location>
        <begin position="70"/>
        <end position="93"/>
    </location>
</feature>
<comment type="catalytic activity">
    <reaction evidence="10">
        <text>dehydroepiandrosterone 3-sulfate(out) + n H(+)(out) = dehydroepiandrosterone 3-sulfate(in) + n H(+)(in)</text>
        <dbReference type="Rhea" id="RHEA:75487"/>
        <dbReference type="ChEBI" id="CHEBI:15378"/>
        <dbReference type="ChEBI" id="CHEBI:57905"/>
    </reaction>
</comment>
<dbReference type="SUPFAM" id="SSF103473">
    <property type="entry name" value="MFS general substrate transporter"/>
    <property type="match status" value="1"/>
</dbReference>
<dbReference type="PANTHER" id="PTHR23507">
    <property type="entry name" value="ZGC:174356"/>
    <property type="match status" value="1"/>
</dbReference>
<keyword evidence="8" id="KW-0325">Glycoprotein</keyword>
<comment type="catalytic activity">
    <reaction evidence="13">
        <text>25-hydroxyvitamin D3 sulfate(out) + n H(+)(out) = 25-hydroxyvitamin D3 sulfate(in) + n H(+)(in)</text>
        <dbReference type="Rhea" id="RHEA:75491"/>
        <dbReference type="ChEBI" id="CHEBI:15378"/>
        <dbReference type="ChEBI" id="CHEBI:194336"/>
    </reaction>
</comment>
<evidence type="ECO:0000256" key="18">
    <source>
        <dbReference type="ARBA" id="ARBA00048746"/>
    </source>
</evidence>
<keyword evidence="9" id="KW-0458">Lysosome</keyword>
<comment type="catalytic activity">
    <reaction evidence="11">
        <text>cholate(out) + n H(+)(out) = cholate(in) + n H(+)(in)</text>
        <dbReference type="Rhea" id="RHEA:75499"/>
        <dbReference type="ChEBI" id="CHEBI:15378"/>
        <dbReference type="ChEBI" id="CHEBI:29747"/>
    </reaction>
</comment>
<keyword evidence="5" id="KW-0769">Symport</keyword>
<evidence type="ECO:0000256" key="11">
    <source>
        <dbReference type="ARBA" id="ARBA00035844"/>
    </source>
</evidence>
<feature type="transmembrane region" description="Helical" evidence="19">
    <location>
        <begin position="325"/>
        <end position="345"/>
    </location>
</feature>
<evidence type="ECO:0000256" key="10">
    <source>
        <dbReference type="ARBA" id="ARBA00035788"/>
    </source>
</evidence>
<accession>A0ABQ7T644</accession>
<dbReference type="InterPro" id="IPR036259">
    <property type="entry name" value="MFS_trans_sf"/>
</dbReference>
<gene>
    <name evidence="20" type="ORF">JD844_033162</name>
</gene>
<proteinExistence type="inferred from homology"/>
<evidence type="ECO:0000256" key="1">
    <source>
        <dbReference type="ARBA" id="ARBA00004155"/>
    </source>
</evidence>
<evidence type="ECO:0000256" key="14">
    <source>
        <dbReference type="ARBA" id="ARBA00036597"/>
    </source>
</evidence>
<feature type="transmembrane region" description="Helical" evidence="19">
    <location>
        <begin position="259"/>
        <end position="283"/>
    </location>
</feature>
<dbReference type="Pfam" id="PF07690">
    <property type="entry name" value="MFS_1"/>
    <property type="match status" value="1"/>
</dbReference>
<evidence type="ECO:0000256" key="9">
    <source>
        <dbReference type="ARBA" id="ARBA00023228"/>
    </source>
</evidence>
<keyword evidence="2" id="KW-0813">Transport</keyword>
<evidence type="ECO:0000256" key="13">
    <source>
        <dbReference type="ARBA" id="ARBA00036498"/>
    </source>
</evidence>
<keyword evidence="7 19" id="KW-0472">Membrane</keyword>
<evidence type="ECO:0000256" key="2">
    <source>
        <dbReference type="ARBA" id="ARBA00022448"/>
    </source>
</evidence>
<evidence type="ECO:0000256" key="16">
    <source>
        <dbReference type="ARBA" id="ARBA00040938"/>
    </source>
</evidence>
<name>A0ABQ7T644_PHRPL</name>
<feature type="transmembrane region" description="Helical" evidence="19">
    <location>
        <begin position="168"/>
        <end position="191"/>
    </location>
</feature>
<dbReference type="EMBL" id="JAIPUX010001232">
    <property type="protein sequence ID" value="KAH0625081.1"/>
    <property type="molecule type" value="Genomic_DNA"/>
</dbReference>
<dbReference type="InterPro" id="IPR011701">
    <property type="entry name" value="MFS"/>
</dbReference>
<evidence type="ECO:0000256" key="19">
    <source>
        <dbReference type="SAM" id="Phobius"/>
    </source>
</evidence>
<evidence type="ECO:0000313" key="21">
    <source>
        <dbReference type="Proteomes" id="UP000826234"/>
    </source>
</evidence>